<dbReference type="EMBL" id="JACXVP010000012">
    <property type="protein sequence ID" value="KAG5570045.1"/>
    <property type="molecule type" value="Genomic_DNA"/>
</dbReference>
<name>A0A9J5W3F9_SOLCO</name>
<comment type="caution">
    <text evidence="2">The sequence shown here is derived from an EMBL/GenBank/DDBJ whole genome shotgun (WGS) entry which is preliminary data.</text>
</comment>
<protein>
    <submittedName>
        <fullName evidence="2">Uncharacterized protein</fullName>
    </submittedName>
</protein>
<feature type="region of interest" description="Disordered" evidence="1">
    <location>
        <begin position="34"/>
        <end position="80"/>
    </location>
</feature>
<reference evidence="2 3" key="1">
    <citation type="submission" date="2020-09" db="EMBL/GenBank/DDBJ databases">
        <title>De no assembly of potato wild relative species, Solanum commersonii.</title>
        <authorList>
            <person name="Cho K."/>
        </authorList>
    </citation>
    <scope>NUCLEOTIDE SEQUENCE [LARGE SCALE GENOMIC DNA]</scope>
    <source>
        <strain evidence="2">LZ3.2</strain>
        <tissue evidence="2">Leaf</tissue>
    </source>
</reference>
<keyword evidence="3" id="KW-1185">Reference proteome</keyword>
<gene>
    <name evidence="2" type="ORF">H5410_059811</name>
</gene>
<feature type="compositionally biased region" description="Basic and acidic residues" evidence="1">
    <location>
        <begin position="62"/>
        <end position="80"/>
    </location>
</feature>
<accession>A0A9J5W3F9</accession>
<evidence type="ECO:0000313" key="2">
    <source>
        <dbReference type="EMBL" id="KAG5570045.1"/>
    </source>
</evidence>
<proteinExistence type="predicted"/>
<dbReference type="AlphaFoldDB" id="A0A9J5W3F9"/>
<evidence type="ECO:0000313" key="3">
    <source>
        <dbReference type="Proteomes" id="UP000824120"/>
    </source>
</evidence>
<evidence type="ECO:0000256" key="1">
    <source>
        <dbReference type="SAM" id="MobiDB-lite"/>
    </source>
</evidence>
<organism evidence="2 3">
    <name type="scientific">Solanum commersonii</name>
    <name type="common">Commerson's wild potato</name>
    <name type="synonym">Commerson's nightshade</name>
    <dbReference type="NCBI Taxonomy" id="4109"/>
    <lineage>
        <taxon>Eukaryota</taxon>
        <taxon>Viridiplantae</taxon>
        <taxon>Streptophyta</taxon>
        <taxon>Embryophyta</taxon>
        <taxon>Tracheophyta</taxon>
        <taxon>Spermatophyta</taxon>
        <taxon>Magnoliopsida</taxon>
        <taxon>eudicotyledons</taxon>
        <taxon>Gunneridae</taxon>
        <taxon>Pentapetalae</taxon>
        <taxon>asterids</taxon>
        <taxon>lamiids</taxon>
        <taxon>Solanales</taxon>
        <taxon>Solanaceae</taxon>
        <taxon>Solanoideae</taxon>
        <taxon>Solaneae</taxon>
        <taxon>Solanum</taxon>
    </lineage>
</organism>
<sequence>MKDFVSKLDERFPAKDWPKDLGWLFSHGVERWLRSDTPRNSPENTPLASSNPITNLPTLDNKSSKRKEPASRRENLTQEDKLIWQQLEEHKLRTCGISTTTIEDM</sequence>
<feature type="compositionally biased region" description="Polar residues" evidence="1">
    <location>
        <begin position="38"/>
        <end position="61"/>
    </location>
</feature>
<dbReference type="Proteomes" id="UP000824120">
    <property type="component" value="Chromosome 12"/>
</dbReference>